<dbReference type="Proteomes" id="UP001551176">
    <property type="component" value="Unassembled WGS sequence"/>
</dbReference>
<evidence type="ECO:0000256" key="3">
    <source>
        <dbReference type="SAM" id="MobiDB-lite"/>
    </source>
</evidence>
<keyword evidence="1" id="KW-0326">Glycosidase</keyword>
<feature type="domain" description="Fibronectin type-III" evidence="4">
    <location>
        <begin position="489"/>
        <end position="576"/>
    </location>
</feature>
<feature type="compositionally biased region" description="Pro residues" evidence="3">
    <location>
        <begin position="678"/>
        <end position="693"/>
    </location>
</feature>
<evidence type="ECO:0000259" key="4">
    <source>
        <dbReference type="SMART" id="SM00060"/>
    </source>
</evidence>
<protein>
    <recommendedName>
        <fullName evidence="4">Fibronectin type-III domain-containing protein</fullName>
    </recommendedName>
</protein>
<feature type="domain" description="Fibronectin type-III" evidence="4">
    <location>
        <begin position="291"/>
        <end position="473"/>
    </location>
</feature>
<evidence type="ECO:0000256" key="2">
    <source>
        <dbReference type="ARBA" id="ARBA00023326"/>
    </source>
</evidence>
<sequence>MAVLRPGEHPKARGARAPLPALPRCPGLRGYVQLHDTLRGLKFRHAADALRAPVPAPAHDTVFGTLPKAATDDGFRVLDGLWFPGRGGIWHRVDLAYVRQARGRWLSSSDPRADSAAAVVDTLETLLRDDAMGLRRLVLWEVCCLLRDGGEQPGEAAAVALGVHRSEAALLTSAVAAGFPATGPARHAAETLNDVWPGVRLREAERHVSRLPRASVYPDGPDDFRLAALVDGVRARAAEVGRLTADGAAAEATGALHAAADAWLAALRLARDDPRAQTGLLRVAALLADDPGTPADSEVTAVPDDRAVRLSWCPPEPREHRRGRRAEVTYRVLRFPDGAPDLAVETAAGEPRPGSVDPDAPVGRPVRYAVVPLAGDRIAGVPRVTAPVLLTPVVTELRCAVVPGGLRLQWRPDPAAAEVRVTRSGTGADIGGWGASSLVRVPCEHDRVLDVPLAPGTYTYEVRCGYRDPDGDLVWSRGVTVTGRAEQWPSQVEELSVRRHSDGERVTIAWRPPELGDGRLLPWTTTPVEPGTDVSDLVGGVDRIPATAVGAESLAELTPVPAQRVRVTAVSVLGERAVSGPSVVIETPAAIRELQVRRVRADRAELHFDWPEPAVLVRAAWTDGQRGGERRIPRSAHRAGHPVDLPVSPEECAITVMPLPRPDAVSITPEPTRATLPAAPPPPPPPPQAPPAPSRWGTWWRRWRDWWS</sequence>
<evidence type="ECO:0000256" key="1">
    <source>
        <dbReference type="ARBA" id="ARBA00023295"/>
    </source>
</evidence>
<comment type="caution">
    <text evidence="5">The sequence shown here is derived from an EMBL/GenBank/DDBJ whole genome shotgun (WGS) entry which is preliminary data.</text>
</comment>
<dbReference type="InterPro" id="IPR003961">
    <property type="entry name" value="FN3_dom"/>
</dbReference>
<keyword evidence="2" id="KW-0624">Polysaccharide degradation</keyword>
<feature type="region of interest" description="Disordered" evidence="3">
    <location>
        <begin position="624"/>
        <end position="646"/>
    </location>
</feature>
<dbReference type="RefSeq" id="WP_359349830.1">
    <property type="nucleotide sequence ID" value="NZ_JBEYXV010000008.1"/>
</dbReference>
<proteinExistence type="predicted"/>
<feature type="region of interest" description="Disordered" evidence="3">
    <location>
        <begin position="663"/>
        <end position="696"/>
    </location>
</feature>
<evidence type="ECO:0000313" key="6">
    <source>
        <dbReference type="Proteomes" id="UP001551176"/>
    </source>
</evidence>
<dbReference type="SMART" id="SM00060">
    <property type="entry name" value="FN3"/>
    <property type="match status" value="2"/>
</dbReference>
<dbReference type="EMBL" id="JBEYXV010000008">
    <property type="protein sequence ID" value="MEU6822531.1"/>
    <property type="molecule type" value="Genomic_DNA"/>
</dbReference>
<organism evidence="5 6">
    <name type="scientific">Streptomyces atriruber</name>
    <dbReference type="NCBI Taxonomy" id="545121"/>
    <lineage>
        <taxon>Bacteria</taxon>
        <taxon>Bacillati</taxon>
        <taxon>Actinomycetota</taxon>
        <taxon>Actinomycetes</taxon>
        <taxon>Kitasatosporales</taxon>
        <taxon>Streptomycetaceae</taxon>
        <taxon>Streptomyces</taxon>
    </lineage>
</organism>
<dbReference type="SUPFAM" id="SSF49265">
    <property type="entry name" value="Fibronectin type III"/>
    <property type="match status" value="1"/>
</dbReference>
<gene>
    <name evidence="5" type="ORF">ABZ921_18045</name>
</gene>
<keyword evidence="2" id="KW-0119">Carbohydrate metabolism</keyword>
<evidence type="ECO:0000313" key="5">
    <source>
        <dbReference type="EMBL" id="MEU6822531.1"/>
    </source>
</evidence>
<dbReference type="InterPro" id="IPR036116">
    <property type="entry name" value="FN3_sf"/>
</dbReference>
<reference evidence="5 6" key="1">
    <citation type="submission" date="2024-06" db="EMBL/GenBank/DDBJ databases">
        <title>The Natural Products Discovery Center: Release of the First 8490 Sequenced Strains for Exploring Actinobacteria Biosynthetic Diversity.</title>
        <authorList>
            <person name="Kalkreuter E."/>
            <person name="Kautsar S.A."/>
            <person name="Yang D."/>
            <person name="Bader C.D."/>
            <person name="Teijaro C.N."/>
            <person name="Fluegel L."/>
            <person name="Davis C.M."/>
            <person name="Simpson J.R."/>
            <person name="Lauterbach L."/>
            <person name="Steele A.D."/>
            <person name="Gui C."/>
            <person name="Meng S."/>
            <person name="Li G."/>
            <person name="Viehrig K."/>
            <person name="Ye F."/>
            <person name="Su P."/>
            <person name="Kiefer A.F."/>
            <person name="Nichols A."/>
            <person name="Cepeda A.J."/>
            <person name="Yan W."/>
            <person name="Fan B."/>
            <person name="Jiang Y."/>
            <person name="Adhikari A."/>
            <person name="Zheng C.-J."/>
            <person name="Schuster L."/>
            <person name="Cowan T.M."/>
            <person name="Smanski M.J."/>
            <person name="Chevrette M.G."/>
            <person name="De Carvalho L.P.S."/>
            <person name="Shen B."/>
        </authorList>
    </citation>
    <scope>NUCLEOTIDE SEQUENCE [LARGE SCALE GENOMIC DNA]</scope>
    <source>
        <strain evidence="5 6">NPDC046838</strain>
    </source>
</reference>
<name>A0ABV3BNF5_9ACTN</name>
<feature type="compositionally biased region" description="Low complexity" evidence="3">
    <location>
        <begin position="668"/>
        <end position="677"/>
    </location>
</feature>
<keyword evidence="1" id="KW-0378">Hydrolase</keyword>
<keyword evidence="6" id="KW-1185">Reference proteome</keyword>
<accession>A0ABV3BNF5</accession>